<dbReference type="GO" id="GO:0006298">
    <property type="term" value="P:mismatch repair"/>
    <property type="evidence" value="ECO:0007669"/>
    <property type="project" value="InterPro"/>
</dbReference>
<keyword evidence="4" id="KW-0238">DNA-binding</keyword>
<evidence type="ECO:0000256" key="2">
    <source>
        <dbReference type="ARBA" id="ARBA00022741"/>
    </source>
</evidence>
<dbReference type="InterPro" id="IPR000432">
    <property type="entry name" value="DNA_mismatch_repair_MutS_C"/>
</dbReference>
<evidence type="ECO:0000313" key="7">
    <source>
        <dbReference type="EMBL" id="CCA26800.1"/>
    </source>
</evidence>
<evidence type="ECO:0000256" key="5">
    <source>
        <dbReference type="ARBA" id="ARBA00023204"/>
    </source>
</evidence>
<keyword evidence="5" id="KW-0227">DNA damage</keyword>
<dbReference type="AlphaFoldDB" id="F0WZ83"/>
<dbReference type="Gene3D" id="1.10.1420.10">
    <property type="match status" value="2"/>
</dbReference>
<keyword evidence="3" id="KW-0067">ATP-binding</keyword>
<dbReference type="InterPro" id="IPR027417">
    <property type="entry name" value="P-loop_NTPase"/>
</dbReference>
<evidence type="ECO:0000256" key="1">
    <source>
        <dbReference type="ARBA" id="ARBA00006271"/>
    </source>
</evidence>
<accession>F0WZ83</accession>
<dbReference type="PANTHER" id="PTHR11361:SF35">
    <property type="entry name" value="DNA MISMATCH REPAIR PROTEIN MSH2"/>
    <property type="match status" value="1"/>
</dbReference>
<evidence type="ECO:0000259" key="6">
    <source>
        <dbReference type="PROSITE" id="PS00486"/>
    </source>
</evidence>
<dbReference type="InterPro" id="IPR007861">
    <property type="entry name" value="DNA_mismatch_repair_MutS_clamp"/>
</dbReference>
<dbReference type="PANTHER" id="PTHR11361">
    <property type="entry name" value="DNA MISMATCH REPAIR PROTEIN MUTS FAMILY MEMBER"/>
    <property type="match status" value="1"/>
</dbReference>
<dbReference type="SMART" id="SM00534">
    <property type="entry name" value="MUTSac"/>
    <property type="match status" value="1"/>
</dbReference>
<dbReference type="Pfam" id="PF00488">
    <property type="entry name" value="MutS_V"/>
    <property type="match status" value="1"/>
</dbReference>
<dbReference type="InterPro" id="IPR011184">
    <property type="entry name" value="DNA_mismatch_repair_Msh2"/>
</dbReference>
<dbReference type="FunFam" id="3.40.50.300:FF:000870">
    <property type="entry name" value="MutS protein homolog 4"/>
    <property type="match status" value="1"/>
</dbReference>
<dbReference type="PIRSF" id="PIRSF005813">
    <property type="entry name" value="MSH2"/>
    <property type="match status" value="1"/>
</dbReference>
<gene>
    <name evidence="7" type="primary">AlNc14C417G11489</name>
    <name evidence="7" type="ORF">ALNC14_129440</name>
</gene>
<dbReference type="Pfam" id="PF05190">
    <property type="entry name" value="MutS_IV"/>
    <property type="match status" value="1"/>
</dbReference>
<dbReference type="GO" id="GO:0006312">
    <property type="term" value="P:mitotic recombination"/>
    <property type="evidence" value="ECO:0007669"/>
    <property type="project" value="TreeGrafter"/>
</dbReference>
<name>F0WZ83_9STRA</name>
<dbReference type="EMBL" id="FR824460">
    <property type="protein sequence ID" value="CCA26800.1"/>
    <property type="molecule type" value="Genomic_DNA"/>
</dbReference>
<dbReference type="SUPFAM" id="SSF52540">
    <property type="entry name" value="P-loop containing nucleoside triphosphate hydrolases"/>
    <property type="match status" value="1"/>
</dbReference>
<keyword evidence="5" id="KW-0234">DNA repair</keyword>
<comment type="similarity">
    <text evidence="1">Belongs to the DNA mismatch repair MutS family.</text>
</comment>
<dbReference type="InterPro" id="IPR036678">
    <property type="entry name" value="MutS_con_dom_sf"/>
</dbReference>
<feature type="domain" description="DNA mismatch repair proteins mutS family" evidence="6">
    <location>
        <begin position="620"/>
        <end position="636"/>
    </location>
</feature>
<reference evidence="7" key="1">
    <citation type="journal article" date="2011" name="PLoS Biol.">
        <title>Gene gain and loss during evolution of obligate parasitism in the white rust pathogen of Arabidopsis thaliana.</title>
        <authorList>
            <person name="Kemen E."/>
            <person name="Gardiner A."/>
            <person name="Schultz-Larsen T."/>
            <person name="Kemen A.C."/>
            <person name="Balmuth A.L."/>
            <person name="Robert-Seilaniantz A."/>
            <person name="Bailey K."/>
            <person name="Holub E."/>
            <person name="Studholme D.J."/>
            <person name="Maclean D."/>
            <person name="Jones J.D."/>
        </authorList>
    </citation>
    <scope>NUCLEOTIDE SEQUENCE</scope>
</reference>
<dbReference type="Pfam" id="PF05192">
    <property type="entry name" value="MutS_III"/>
    <property type="match status" value="1"/>
</dbReference>
<dbReference type="InterPro" id="IPR007696">
    <property type="entry name" value="DNA_mismatch_repair_MutS_core"/>
</dbReference>
<proteinExistence type="inferred from homology"/>
<dbReference type="Gene3D" id="3.40.50.300">
    <property type="entry name" value="P-loop containing nucleotide triphosphate hydrolases"/>
    <property type="match status" value="1"/>
</dbReference>
<dbReference type="GO" id="GO:0030983">
    <property type="term" value="F:mismatched DNA binding"/>
    <property type="evidence" value="ECO:0007669"/>
    <property type="project" value="InterPro"/>
</dbReference>
<dbReference type="PROSITE" id="PS00486">
    <property type="entry name" value="DNA_MISMATCH_REPAIR_2"/>
    <property type="match status" value="1"/>
</dbReference>
<keyword evidence="2" id="KW-0547">Nucleotide-binding</keyword>
<dbReference type="SMART" id="SM00533">
    <property type="entry name" value="MUTSd"/>
    <property type="match status" value="1"/>
</dbReference>
<dbReference type="GO" id="GO:0005524">
    <property type="term" value="F:ATP binding"/>
    <property type="evidence" value="ECO:0007669"/>
    <property type="project" value="UniProtKB-KW"/>
</dbReference>
<dbReference type="InterPro" id="IPR045076">
    <property type="entry name" value="MutS"/>
</dbReference>
<evidence type="ECO:0000256" key="4">
    <source>
        <dbReference type="ARBA" id="ARBA00023125"/>
    </source>
</evidence>
<organism evidence="7">
    <name type="scientific">Albugo laibachii Nc14</name>
    <dbReference type="NCBI Taxonomy" id="890382"/>
    <lineage>
        <taxon>Eukaryota</taxon>
        <taxon>Sar</taxon>
        <taxon>Stramenopiles</taxon>
        <taxon>Oomycota</taxon>
        <taxon>Peronosporomycetes</taxon>
        <taxon>Albuginales</taxon>
        <taxon>Albuginaceae</taxon>
        <taxon>Albugo</taxon>
    </lineage>
</organism>
<dbReference type="HOGENOM" id="CLU_002472_10_2_1"/>
<sequence>MAHENALNRRERPIAIQIRNTKHLKEIGVAVLLPHKAFNVNDKNHKKWELLLYAFSDTVALTNLETLFVQLCPTKCYLPIDLNIANASDRDSKKLHAITSAHQVETSHVKKHSFSSKDIESNLKHLLGVTSLATYKTELDMDIAIGSLSCLIDSMKLMTEVSVFGCYVLGSCSISSAMQLDGSAIWSLNLLPISGSKQSNGSVLEILNRGKTSIGRRLLEQWIRQPLLQYEAITERQEIVQTFVDNPSLRIELLEESMRAIPDLDRLCTKLERKKKVKIEHLISVYDVSKVVLPQLITTLNTNVQLMATDNVRHLTERYINPLETIQSDLKGYLNLVEEVVDLDTRPTFIINAKHDPELARIREEWDQLTLEIEQEHQKARETIGGDIKCEKDKTRGFVFRIINKKEEARISKLPYVHICQVLVNGVHFTTTKLKALATEYKRVQMEYEKRQAHVLEAAVEVASTYVPVLERTTFLLAELDCLLGFAHAACNAGSGYCRPIMSRDTECIQLINARHPCVELQDDVDFIPNNFDLARNKSHFQIITGPNMGGKSTYIRQLGTIAVMAQVGSFVPADAAQLPIFDKLLVRVGAGDSQQQGVSTFMMEMLEASSILHNATERSLVIIDELGRGTSTYDGFGLAWAISEYLITNTRAMTLFATHFHELTALSDEYPNGTVNRHTSAFAAKENVTMMYQIKKGPCMESFGVHVAELAGFPSDVIKSAKRKSQQLEYAEHTISKTKSLTCKNQRSNEFVQQFAALPMDTMSPQDALQAVKELLS</sequence>
<protein>
    <submittedName>
        <fullName evidence="7">AlNc14C417G11489 protein</fullName>
    </submittedName>
</protein>
<reference evidence="7" key="2">
    <citation type="submission" date="2011-02" db="EMBL/GenBank/DDBJ databases">
        <authorList>
            <person name="MacLean D."/>
        </authorList>
    </citation>
    <scope>NUCLEOTIDE SEQUENCE</scope>
</reference>
<dbReference type="InterPro" id="IPR036187">
    <property type="entry name" value="DNA_mismatch_repair_MutS_sf"/>
</dbReference>
<evidence type="ECO:0000256" key="3">
    <source>
        <dbReference type="ARBA" id="ARBA00022840"/>
    </source>
</evidence>
<dbReference type="Gene3D" id="3.30.420.110">
    <property type="entry name" value="MutS, connector domain"/>
    <property type="match status" value="1"/>
</dbReference>
<dbReference type="SUPFAM" id="SSF48334">
    <property type="entry name" value="DNA repair protein MutS, domain III"/>
    <property type="match status" value="1"/>
</dbReference>
<dbReference type="GO" id="GO:0032301">
    <property type="term" value="C:MutSalpha complex"/>
    <property type="evidence" value="ECO:0007669"/>
    <property type="project" value="TreeGrafter"/>
</dbReference>
<dbReference type="GO" id="GO:0140664">
    <property type="term" value="F:ATP-dependent DNA damage sensor activity"/>
    <property type="evidence" value="ECO:0007669"/>
    <property type="project" value="InterPro"/>
</dbReference>